<dbReference type="RefSeq" id="WP_003714955.1">
    <property type="nucleotide sequence ID" value="NZ_AFTL01000003.1"/>
</dbReference>
<protein>
    <recommendedName>
        <fullName evidence="3">IS110 family transposase</fullName>
    </recommendedName>
</protein>
<keyword evidence="2" id="KW-1185">Reference proteome</keyword>
<sequence>SKKSKKLKARQINQSGRVINYADRAVNRLHERYERMIHAGKPRNVAIIAVARELACFIWGYGKRQDCVINCLFVIH</sequence>
<dbReference type="Proteomes" id="UP000006035">
    <property type="component" value="Unassembled WGS sequence"/>
</dbReference>
<reference evidence="1 2" key="1">
    <citation type="submission" date="2011-05" db="EMBL/GenBank/DDBJ databases">
        <authorList>
            <person name="Durkin A.S."/>
            <person name="Kim M."/>
            <person name="Radune D."/>
            <person name="Hostetler J."/>
            <person name="Torralba M."/>
            <person name="Gillis M."/>
            <person name="Methe B."/>
            <person name="Sutton G."/>
            <person name="Nelson K.E."/>
        </authorList>
    </citation>
    <scope>NUCLEOTIDE SEQUENCE [LARGE SCALE GENOMIC DNA]</scope>
    <source>
        <strain evidence="1 2">F0423</strain>
    </source>
</reference>
<feature type="non-terminal residue" evidence="1">
    <location>
        <position position="1"/>
    </location>
</feature>
<dbReference type="EMBL" id="AFTL01000003">
    <property type="protein sequence ID" value="EGS39257.1"/>
    <property type="molecule type" value="Genomic_DNA"/>
</dbReference>
<evidence type="ECO:0000313" key="1">
    <source>
        <dbReference type="EMBL" id="EGS39257.1"/>
    </source>
</evidence>
<comment type="caution">
    <text evidence="1">The sequence shown here is derived from an EMBL/GenBank/DDBJ whole genome shotgun (WGS) entry which is preliminary data.</text>
</comment>
<organism evidence="1 2">
    <name type="scientific">Limosilactobacillus oris F0423</name>
    <dbReference type="NCBI Taxonomy" id="944562"/>
    <lineage>
        <taxon>Bacteria</taxon>
        <taxon>Bacillati</taxon>
        <taxon>Bacillota</taxon>
        <taxon>Bacilli</taxon>
        <taxon>Lactobacillales</taxon>
        <taxon>Lactobacillaceae</taxon>
        <taxon>Limosilactobacillus</taxon>
    </lineage>
</organism>
<evidence type="ECO:0000313" key="2">
    <source>
        <dbReference type="Proteomes" id="UP000006035"/>
    </source>
</evidence>
<accession>A0ABN0D7J2</accession>
<evidence type="ECO:0008006" key="3">
    <source>
        <dbReference type="Google" id="ProtNLM"/>
    </source>
</evidence>
<name>A0ABN0D7J2_9LACO</name>
<gene>
    <name evidence="1" type="ORF">HMPREF9102_2005</name>
</gene>
<proteinExistence type="predicted"/>